<feature type="transmembrane region" description="Helical" evidence="1">
    <location>
        <begin position="31"/>
        <end position="50"/>
    </location>
</feature>
<keyword evidence="3" id="KW-1185">Reference proteome</keyword>
<name>A0A0L8LRM1_9ACTN</name>
<evidence type="ECO:0000313" key="3">
    <source>
        <dbReference type="Proteomes" id="UP000037251"/>
    </source>
</evidence>
<proteinExistence type="predicted"/>
<sequence length="166" mass="17955">MTAVVVAVGAGAVALSFRSLSEVTVLNASGLISLLSVLAVVARIHFIPFVSYDRTRLVIRNVGQTYEIPWTAVRHLGWDAKSGSLSLTLDGDQNVPVQAFSRWPSFGRHRKVIAELERAREQRDDVGPTGEFTVVPTRGLVELVLFLPIVVLVCALLVKGAVALLP</sequence>
<dbReference type="PATRIC" id="fig|67356.5.peg.1598"/>
<reference evidence="3" key="1">
    <citation type="submission" date="2015-07" db="EMBL/GenBank/DDBJ databases">
        <authorList>
            <person name="Ju K.-S."/>
            <person name="Doroghazi J.R."/>
            <person name="Metcalf W.W."/>
        </authorList>
    </citation>
    <scope>NUCLEOTIDE SEQUENCE [LARGE SCALE GENOMIC DNA]</scope>
    <source>
        <strain evidence="3">NRRL 2290</strain>
    </source>
</reference>
<keyword evidence="1" id="KW-0472">Membrane</keyword>
<dbReference type="Proteomes" id="UP000037251">
    <property type="component" value="Unassembled WGS sequence"/>
</dbReference>
<protein>
    <recommendedName>
        <fullName evidence="4">PH domain-containing protein</fullName>
    </recommendedName>
</protein>
<evidence type="ECO:0008006" key="4">
    <source>
        <dbReference type="Google" id="ProtNLM"/>
    </source>
</evidence>
<dbReference type="AlphaFoldDB" id="A0A0L8LRM1"/>
<dbReference type="eggNOG" id="ENOG5031V1A">
    <property type="taxonomic scope" value="Bacteria"/>
</dbReference>
<gene>
    <name evidence="2" type="ORF">ADK37_07325</name>
</gene>
<evidence type="ECO:0000313" key="2">
    <source>
        <dbReference type="EMBL" id="KOG40755.1"/>
    </source>
</evidence>
<comment type="caution">
    <text evidence="2">The sequence shown here is derived from an EMBL/GenBank/DDBJ whole genome shotgun (WGS) entry which is preliminary data.</text>
</comment>
<feature type="transmembrane region" description="Helical" evidence="1">
    <location>
        <begin position="143"/>
        <end position="165"/>
    </location>
</feature>
<keyword evidence="1" id="KW-0812">Transmembrane</keyword>
<accession>A0A0L8LRM1</accession>
<evidence type="ECO:0000256" key="1">
    <source>
        <dbReference type="SAM" id="Phobius"/>
    </source>
</evidence>
<keyword evidence="1" id="KW-1133">Transmembrane helix</keyword>
<organism evidence="2 3">
    <name type="scientific">Streptomyces resistomycificus</name>
    <dbReference type="NCBI Taxonomy" id="67356"/>
    <lineage>
        <taxon>Bacteria</taxon>
        <taxon>Bacillati</taxon>
        <taxon>Actinomycetota</taxon>
        <taxon>Actinomycetes</taxon>
        <taxon>Kitasatosporales</taxon>
        <taxon>Streptomycetaceae</taxon>
        <taxon>Streptomyces</taxon>
        <taxon>Streptomyces aurantiacus group</taxon>
    </lineage>
</organism>
<dbReference type="EMBL" id="LGUS01000047">
    <property type="protein sequence ID" value="KOG40755.1"/>
    <property type="molecule type" value="Genomic_DNA"/>
</dbReference>